<dbReference type="HOGENOM" id="CLU_3299887_0_0_1"/>
<name>D3DEM5_CAEEL</name>
<dbReference type="RefSeq" id="NP_001255897.1">
    <property type="nucleotide sequence ID" value="NM_001268968.1"/>
</dbReference>
<dbReference type="Proteomes" id="UP000001940">
    <property type="component" value="Chromosome IV"/>
</dbReference>
<dbReference type="KEGG" id="cel:CELE_Y51H4A.937"/>
<dbReference type="PaxDb" id="6239-Y51H4A.937"/>
<dbReference type="WormBase" id="Y51H4A.937">
    <property type="protein sequence ID" value="CE44515"/>
    <property type="gene ID" value="WBGene00194927"/>
</dbReference>
<reference evidence="2 3" key="1">
    <citation type="journal article" date="1998" name="Science">
        <title>Genome sequence of the nematode C. elegans: a platform for investigating biology.</title>
        <authorList>
            <consortium name="The C. elegans sequencing consortium"/>
            <person name="Sulson J.E."/>
            <person name="Waterston R."/>
        </authorList>
    </citation>
    <scope>NUCLEOTIDE SEQUENCE [LARGE SCALE GENOMIC DNA]</scope>
    <source>
        <strain evidence="2 3">Bristol N2</strain>
    </source>
</reference>
<protein>
    <submittedName>
        <fullName evidence="2">Type-F conjugative transfer system pilin assembly protein TrbC</fullName>
    </submittedName>
</protein>
<gene>
    <name evidence="2" type="ORF">CELE_Y51H4A.937</name>
    <name evidence="2 4" type="ORF">Y51H4A.937</name>
</gene>
<organism evidence="2 3">
    <name type="scientific">Caenorhabditis elegans</name>
    <dbReference type="NCBI Taxonomy" id="6239"/>
    <lineage>
        <taxon>Eukaryota</taxon>
        <taxon>Metazoa</taxon>
        <taxon>Ecdysozoa</taxon>
        <taxon>Nematoda</taxon>
        <taxon>Chromadorea</taxon>
        <taxon>Rhabditida</taxon>
        <taxon>Rhabditina</taxon>
        <taxon>Rhabditomorpha</taxon>
        <taxon>Rhabditoidea</taxon>
        <taxon>Rhabditidae</taxon>
        <taxon>Peloderinae</taxon>
        <taxon>Caenorhabditis</taxon>
    </lineage>
</organism>
<evidence type="ECO:0000313" key="2">
    <source>
        <dbReference type="EMBL" id="CBJ25111.1"/>
    </source>
</evidence>
<feature type="chain" id="PRO_5003043232" evidence="1">
    <location>
        <begin position="25"/>
        <end position="40"/>
    </location>
</feature>
<evidence type="ECO:0000256" key="1">
    <source>
        <dbReference type="SAM" id="SignalP"/>
    </source>
</evidence>
<evidence type="ECO:0000313" key="4">
    <source>
        <dbReference type="WormBase" id="Y51H4A.937"/>
    </source>
</evidence>
<dbReference type="AlphaFoldDB" id="D3DEM5"/>
<evidence type="ECO:0000313" key="3">
    <source>
        <dbReference type="Proteomes" id="UP000001940"/>
    </source>
</evidence>
<dbReference type="STRING" id="6239.Y51H4A.937.1"/>
<dbReference type="CTD" id="13209190"/>
<dbReference type="EMBL" id="BX284604">
    <property type="protein sequence ID" value="CBJ25111.1"/>
    <property type="molecule type" value="Genomic_DNA"/>
</dbReference>
<sequence length="40" mass="4671">MNFKRSILLIFILLLSMTFHVTAGNRKVGKLGNSWYPFKK</sequence>
<keyword evidence="3" id="KW-1185">Reference proteome</keyword>
<dbReference type="AGR" id="WB:WBGene00194927"/>
<feature type="signal peptide" evidence="1">
    <location>
        <begin position="1"/>
        <end position="24"/>
    </location>
</feature>
<keyword evidence="1" id="KW-0732">Signal</keyword>
<dbReference type="GeneID" id="13209190"/>
<proteinExistence type="predicted"/>
<dbReference type="InParanoid" id="D3DEM5"/>
<accession>D3DEM5</accession>